<dbReference type="EMBL" id="QEAP01000313">
    <property type="protein sequence ID" value="TPX69528.1"/>
    <property type="molecule type" value="Genomic_DNA"/>
</dbReference>
<feature type="compositionally biased region" description="Polar residues" evidence="1">
    <location>
        <begin position="171"/>
        <end position="181"/>
    </location>
</feature>
<dbReference type="Proteomes" id="UP000320333">
    <property type="component" value="Unassembled WGS sequence"/>
</dbReference>
<feature type="region of interest" description="Disordered" evidence="1">
    <location>
        <begin position="153"/>
        <end position="227"/>
    </location>
</feature>
<keyword evidence="3" id="KW-1185">Reference proteome</keyword>
<dbReference type="OrthoDB" id="2100896at2759"/>
<gene>
    <name evidence="2" type="ORF">CcCBS67573_g06827</name>
</gene>
<sequence length="227" mass="25057">MVVSTKERYAPTVEELKVIRAANRTFLGTYLFGIATGIVSGFSLSRGFTQYRTWVLFGTSLLGEYGGRKLGEDRAHQLLDKNLPLDSHLREIMAKRDGTPMKAVFEHGLEGTAVPGYNRGASTTTAGITAQSTPAADQPSAWESIRKANTDNASAWARVRQGKSAVESEEPSSNTQNGWDDQQTSSSSQQQQQQESPVSLRPRTREEMEELARSGRLRTNRYGDLVE</sequence>
<dbReference type="AlphaFoldDB" id="A0A507F2B9"/>
<feature type="region of interest" description="Disordered" evidence="1">
    <location>
        <begin position="112"/>
        <end position="141"/>
    </location>
</feature>
<evidence type="ECO:0000313" key="2">
    <source>
        <dbReference type="EMBL" id="TPX69528.1"/>
    </source>
</evidence>
<name>A0A507F2B9_9FUNG</name>
<proteinExistence type="predicted"/>
<evidence type="ECO:0000313" key="3">
    <source>
        <dbReference type="Proteomes" id="UP000320333"/>
    </source>
</evidence>
<evidence type="ECO:0000256" key="1">
    <source>
        <dbReference type="SAM" id="MobiDB-lite"/>
    </source>
</evidence>
<organism evidence="2 3">
    <name type="scientific">Chytriomyces confervae</name>
    <dbReference type="NCBI Taxonomy" id="246404"/>
    <lineage>
        <taxon>Eukaryota</taxon>
        <taxon>Fungi</taxon>
        <taxon>Fungi incertae sedis</taxon>
        <taxon>Chytridiomycota</taxon>
        <taxon>Chytridiomycota incertae sedis</taxon>
        <taxon>Chytridiomycetes</taxon>
        <taxon>Chytridiales</taxon>
        <taxon>Chytriomycetaceae</taxon>
        <taxon>Chytriomyces</taxon>
    </lineage>
</organism>
<feature type="compositionally biased region" description="Low complexity" evidence="1">
    <location>
        <begin position="182"/>
        <end position="196"/>
    </location>
</feature>
<reference evidence="2 3" key="1">
    <citation type="journal article" date="2019" name="Sci. Rep.">
        <title>Comparative genomics of chytrid fungi reveal insights into the obligate biotrophic and pathogenic lifestyle of Synchytrium endobioticum.</title>
        <authorList>
            <person name="van de Vossenberg B.T.L.H."/>
            <person name="Warris S."/>
            <person name="Nguyen H.D.T."/>
            <person name="van Gent-Pelzer M.P.E."/>
            <person name="Joly D.L."/>
            <person name="van de Geest H.C."/>
            <person name="Bonants P.J.M."/>
            <person name="Smith D.S."/>
            <person name="Levesque C.A."/>
            <person name="van der Lee T.A.J."/>
        </authorList>
    </citation>
    <scope>NUCLEOTIDE SEQUENCE [LARGE SCALE GENOMIC DNA]</scope>
    <source>
        <strain evidence="2 3">CBS 675.73</strain>
    </source>
</reference>
<accession>A0A507F2B9</accession>
<feature type="compositionally biased region" description="Basic and acidic residues" evidence="1">
    <location>
        <begin position="203"/>
        <end position="213"/>
    </location>
</feature>
<protein>
    <submittedName>
        <fullName evidence="2">Uncharacterized protein</fullName>
    </submittedName>
</protein>
<feature type="compositionally biased region" description="Polar residues" evidence="1">
    <location>
        <begin position="120"/>
        <end position="135"/>
    </location>
</feature>
<comment type="caution">
    <text evidence="2">The sequence shown here is derived from an EMBL/GenBank/DDBJ whole genome shotgun (WGS) entry which is preliminary data.</text>
</comment>